<reference evidence="1 2" key="1">
    <citation type="submission" date="2017-08" db="EMBL/GenBank/DDBJ databases">
        <title>Reclassification of Bisgaard taxon 37 and 44.</title>
        <authorList>
            <person name="Christensen H."/>
        </authorList>
    </citation>
    <scope>NUCLEOTIDE SEQUENCE [LARGE SCALE GENOMIC DNA]</scope>
    <source>
        <strain evidence="1 2">EEAB3T1</strain>
    </source>
</reference>
<gene>
    <name evidence="1" type="ORF">CKF59_06235</name>
</gene>
<proteinExistence type="predicted"/>
<dbReference type="AlphaFoldDB" id="A0A3A1Y911"/>
<dbReference type="EMBL" id="NRJF01000189">
    <property type="protein sequence ID" value="RIY33688.1"/>
    <property type="molecule type" value="Genomic_DNA"/>
</dbReference>
<organism evidence="1 2">
    <name type="scientific">Psittacicella gerlachiana</name>
    <dbReference type="NCBI Taxonomy" id="2028574"/>
    <lineage>
        <taxon>Bacteria</taxon>
        <taxon>Pseudomonadati</taxon>
        <taxon>Pseudomonadota</taxon>
        <taxon>Gammaproteobacteria</taxon>
        <taxon>Pasteurellales</taxon>
        <taxon>Psittacicellaceae</taxon>
        <taxon>Psittacicella</taxon>
    </lineage>
</organism>
<evidence type="ECO:0000313" key="2">
    <source>
        <dbReference type="Proteomes" id="UP000265964"/>
    </source>
</evidence>
<protein>
    <submittedName>
        <fullName evidence="1">Uncharacterized protein</fullName>
    </submittedName>
</protein>
<dbReference type="Proteomes" id="UP000265964">
    <property type="component" value="Unassembled WGS sequence"/>
</dbReference>
<evidence type="ECO:0000313" key="1">
    <source>
        <dbReference type="EMBL" id="RIY33688.1"/>
    </source>
</evidence>
<name>A0A3A1Y911_9GAMM</name>
<accession>A0A3A1Y911</accession>
<keyword evidence="2" id="KW-1185">Reference proteome</keyword>
<sequence length="212" mass="24829">MFLTFIIPWAFASSPQEQQKAQQMVEASFFRADNLGSKLTKSLEQEINNLAQGAEVHQAFYNLLAAYQQVFPPQVSNDKYQIPFLNEFFTLNQACTVYLQTNQSKYQKECQIIHASALIFRNPEIFTTGMLYLENFMFHNGKYSFITQSFQEKIAIFYLLFNGENFKIPVSPLANQVLDYPINLDFKVFAPQTFTEIKQYWQEYFNIEVSNY</sequence>
<comment type="caution">
    <text evidence="1">The sequence shown here is derived from an EMBL/GenBank/DDBJ whole genome shotgun (WGS) entry which is preliminary data.</text>
</comment>